<dbReference type="EMBL" id="JBCPYA010000024">
    <property type="protein sequence ID" value="MEN2475365.1"/>
    <property type="molecule type" value="Genomic_DNA"/>
</dbReference>
<dbReference type="Pfam" id="PF03466">
    <property type="entry name" value="LysR_substrate"/>
    <property type="match status" value="1"/>
</dbReference>
<keyword evidence="2" id="KW-0805">Transcription regulation</keyword>
<protein>
    <submittedName>
        <fullName evidence="6">LysR family substrate-binding domain-containing protein</fullName>
    </submittedName>
</protein>
<accession>A0ABU9WTG6</accession>
<dbReference type="CDD" id="cd08414">
    <property type="entry name" value="PBP2_LTTR_aromatics_like"/>
    <property type="match status" value="1"/>
</dbReference>
<reference evidence="6 7" key="1">
    <citation type="submission" date="2024-05" db="EMBL/GenBank/DDBJ databases">
        <title>Burkholderia sp. Nov. a novel bacteria isolated from rhizosphere soil of Camellia sinensis.</title>
        <authorList>
            <person name="Dong Y."/>
        </authorList>
    </citation>
    <scope>NUCLEOTIDE SEQUENCE [LARGE SCALE GENOMIC DNA]</scope>
    <source>
        <strain evidence="6 7">GS2Y</strain>
    </source>
</reference>
<organism evidence="6 7">
    <name type="scientific">Burkholderia theae</name>
    <dbReference type="NCBI Taxonomy" id="3143496"/>
    <lineage>
        <taxon>Bacteria</taxon>
        <taxon>Pseudomonadati</taxon>
        <taxon>Pseudomonadota</taxon>
        <taxon>Betaproteobacteria</taxon>
        <taxon>Burkholderiales</taxon>
        <taxon>Burkholderiaceae</taxon>
        <taxon>Burkholderia</taxon>
    </lineage>
</organism>
<dbReference type="Proteomes" id="UP001466933">
    <property type="component" value="Unassembled WGS sequence"/>
</dbReference>
<comment type="caution">
    <text evidence="6">The sequence shown here is derived from an EMBL/GenBank/DDBJ whole genome shotgun (WGS) entry which is preliminary data.</text>
</comment>
<name>A0ABU9WTG6_9BURK</name>
<keyword evidence="4" id="KW-0804">Transcription</keyword>
<evidence type="ECO:0000256" key="4">
    <source>
        <dbReference type="ARBA" id="ARBA00023163"/>
    </source>
</evidence>
<dbReference type="Gene3D" id="3.40.190.10">
    <property type="entry name" value="Periplasmic binding protein-like II"/>
    <property type="match status" value="2"/>
</dbReference>
<dbReference type="RefSeq" id="WP_343495276.1">
    <property type="nucleotide sequence ID" value="NZ_JBCPYA010000024.1"/>
</dbReference>
<evidence type="ECO:0000313" key="7">
    <source>
        <dbReference type="Proteomes" id="UP001466933"/>
    </source>
</evidence>
<proteinExistence type="inferred from homology"/>
<comment type="similarity">
    <text evidence="1">Belongs to the LysR transcriptional regulatory family.</text>
</comment>
<sequence>MDIGFGWSVPKAPGECIQSLVLSREPLAAVPAQNVHVGRATITLAELAAKRFVTFSPGYGSALNAALEDLCEEAGIEPRLGLTAARITTLVPLVAAERGGAIVPGFTSTLQRSGAAYVPWPNPACSNRLCCGASHSRWSVSSDSSDLLGRLHQVGRWPSRC</sequence>
<dbReference type="PANTHER" id="PTHR30346:SF28">
    <property type="entry name" value="HTH-TYPE TRANSCRIPTIONAL REGULATOR CYNR"/>
    <property type="match status" value="1"/>
</dbReference>
<keyword evidence="7" id="KW-1185">Reference proteome</keyword>
<evidence type="ECO:0000259" key="5">
    <source>
        <dbReference type="Pfam" id="PF03466"/>
    </source>
</evidence>
<dbReference type="PANTHER" id="PTHR30346">
    <property type="entry name" value="TRANSCRIPTIONAL DUAL REGULATOR HCAR-RELATED"/>
    <property type="match status" value="1"/>
</dbReference>
<dbReference type="SUPFAM" id="SSF53850">
    <property type="entry name" value="Periplasmic binding protein-like II"/>
    <property type="match status" value="1"/>
</dbReference>
<dbReference type="InterPro" id="IPR005119">
    <property type="entry name" value="LysR_subst-bd"/>
</dbReference>
<evidence type="ECO:0000313" key="6">
    <source>
        <dbReference type="EMBL" id="MEN2475365.1"/>
    </source>
</evidence>
<evidence type="ECO:0000256" key="1">
    <source>
        <dbReference type="ARBA" id="ARBA00009437"/>
    </source>
</evidence>
<feature type="domain" description="LysR substrate-binding" evidence="5">
    <location>
        <begin position="2"/>
        <end position="131"/>
    </location>
</feature>
<evidence type="ECO:0000256" key="2">
    <source>
        <dbReference type="ARBA" id="ARBA00023015"/>
    </source>
</evidence>
<evidence type="ECO:0000256" key="3">
    <source>
        <dbReference type="ARBA" id="ARBA00023125"/>
    </source>
</evidence>
<keyword evidence="3" id="KW-0238">DNA-binding</keyword>
<gene>
    <name evidence="6" type="ORF">VOI36_36285</name>
</gene>